<accession>A0ABV6YIA3</accession>
<name>A0ABV6YIA3_UNCEI</name>
<dbReference type="PANTHER" id="PTHR43289:SF6">
    <property type="entry name" value="SERINE_THREONINE-PROTEIN KINASE NEKL-3"/>
    <property type="match status" value="1"/>
</dbReference>
<evidence type="ECO:0000313" key="9">
    <source>
        <dbReference type="EMBL" id="MFC1572073.1"/>
    </source>
</evidence>
<dbReference type="Pfam" id="PF00069">
    <property type="entry name" value="Pkinase"/>
    <property type="match status" value="1"/>
</dbReference>
<evidence type="ECO:0000256" key="5">
    <source>
        <dbReference type="PROSITE-ProRule" id="PRU10141"/>
    </source>
</evidence>
<keyword evidence="7" id="KW-0472">Membrane</keyword>
<dbReference type="Proteomes" id="UP001593833">
    <property type="component" value="Unassembled WGS sequence"/>
</dbReference>
<keyword evidence="4 5" id="KW-0067">ATP-binding</keyword>
<dbReference type="CDD" id="cd14014">
    <property type="entry name" value="STKc_PknB_like"/>
    <property type="match status" value="1"/>
</dbReference>
<evidence type="ECO:0000313" key="10">
    <source>
        <dbReference type="Proteomes" id="UP001593833"/>
    </source>
</evidence>
<protein>
    <submittedName>
        <fullName evidence="9">Serine/threonine-protein kinase</fullName>
    </submittedName>
</protein>
<reference evidence="9 10" key="1">
    <citation type="submission" date="2024-09" db="EMBL/GenBank/DDBJ databases">
        <authorList>
            <person name="D'Angelo T."/>
        </authorList>
    </citation>
    <scope>NUCLEOTIDE SEQUENCE [LARGE SCALE GENOMIC DNA]</scope>
    <source>
        <strain evidence="9">SAG AM-320-E07</strain>
    </source>
</reference>
<keyword evidence="7" id="KW-1133">Transmembrane helix</keyword>
<dbReference type="Gene3D" id="3.30.200.20">
    <property type="entry name" value="Phosphorylase Kinase, domain 1"/>
    <property type="match status" value="1"/>
</dbReference>
<organism evidence="9 10">
    <name type="scientific">Eiseniibacteriota bacterium</name>
    <dbReference type="NCBI Taxonomy" id="2212470"/>
    <lineage>
        <taxon>Bacteria</taxon>
        <taxon>Candidatus Eiseniibacteriota</taxon>
    </lineage>
</organism>
<keyword evidence="1" id="KW-0808">Transferase</keyword>
<feature type="domain" description="Protein kinase" evidence="8">
    <location>
        <begin position="90"/>
        <end position="346"/>
    </location>
</feature>
<feature type="compositionally biased region" description="Basic and acidic residues" evidence="6">
    <location>
        <begin position="58"/>
        <end position="78"/>
    </location>
</feature>
<feature type="binding site" evidence="5">
    <location>
        <position position="119"/>
    </location>
    <ligand>
        <name>ATP</name>
        <dbReference type="ChEBI" id="CHEBI:30616"/>
    </ligand>
</feature>
<keyword evidence="7" id="KW-0812">Transmembrane</keyword>
<keyword evidence="3 9" id="KW-0418">Kinase</keyword>
<evidence type="ECO:0000256" key="2">
    <source>
        <dbReference type="ARBA" id="ARBA00022741"/>
    </source>
</evidence>
<dbReference type="EMBL" id="JBHPKH010000003">
    <property type="protein sequence ID" value="MFC1572073.1"/>
    <property type="molecule type" value="Genomic_DNA"/>
</dbReference>
<feature type="transmembrane region" description="Helical" evidence="7">
    <location>
        <begin position="383"/>
        <end position="405"/>
    </location>
</feature>
<comment type="caution">
    <text evidence="9">The sequence shown here is derived from an EMBL/GenBank/DDBJ whole genome shotgun (WGS) entry which is preliminary data.</text>
</comment>
<dbReference type="InterPro" id="IPR011009">
    <property type="entry name" value="Kinase-like_dom_sf"/>
</dbReference>
<dbReference type="PROSITE" id="PS00107">
    <property type="entry name" value="PROTEIN_KINASE_ATP"/>
    <property type="match status" value="1"/>
</dbReference>
<feature type="region of interest" description="Disordered" evidence="6">
    <location>
        <begin position="58"/>
        <end position="86"/>
    </location>
</feature>
<evidence type="ECO:0000256" key="7">
    <source>
        <dbReference type="SAM" id="Phobius"/>
    </source>
</evidence>
<dbReference type="Pfam" id="PF14326">
    <property type="entry name" value="DUF4384"/>
    <property type="match status" value="1"/>
</dbReference>
<dbReference type="SMART" id="SM00220">
    <property type="entry name" value="S_TKc"/>
    <property type="match status" value="1"/>
</dbReference>
<evidence type="ECO:0000256" key="1">
    <source>
        <dbReference type="ARBA" id="ARBA00022679"/>
    </source>
</evidence>
<dbReference type="InterPro" id="IPR017441">
    <property type="entry name" value="Protein_kinase_ATP_BS"/>
</dbReference>
<sequence length="599" mass="64723">MDDRDRLLESLGLDVSDGKDPDWSALEATAGGDRGRELIENLRSLSVMARFYRELREQDQATRDGDGAERAVDKEDKPSPASSGRDWGHLEILEEIGHGTYGTVYRARDTRLNREVALKLIPDAEQDDAPRLTNLPEAELLARVRHPNLVTIHGAEARQGHLGLWMEFIRGVTLHDLIAEQGPLSAREAILHGIDLCGALAALHAAGLLHRDIKAHNVMREVGGRVVLMDLGAGTELRADASPRGPHLSGTPLYMAPETLAGGEADVRSETYSLGVVLYYIVTGTYPLAARTLEDLQEQHRRGVYRRLRDIRPDLPAGFVNVIERAISPEPARRFATAGDMEQALAAALGVTGGAPDDRGADSVPRSAPVGVKPEVRTRDHRVTFLLGLASVMILVIALFLWPGFLVGKGYTVSATLHRAGQPASEQLLPGSHVTPGDRLFIEFEASRAMHVYVLAEDDKGEAFLLFPIRGQAAGNPLPGNHRHRLPPDEDGNRFSWGVSSAGGTEHILIVASPDALGDFETTLAALPAPRQPGTPAAVPLDQNALRGLRGIGHLVEIAPSDADESPRPAFALARQLAAGPERGRGIWVRQIDLINPGP</sequence>
<dbReference type="SUPFAM" id="SSF56112">
    <property type="entry name" value="Protein kinase-like (PK-like)"/>
    <property type="match status" value="1"/>
</dbReference>
<dbReference type="PANTHER" id="PTHR43289">
    <property type="entry name" value="MITOGEN-ACTIVATED PROTEIN KINASE KINASE KINASE 20-RELATED"/>
    <property type="match status" value="1"/>
</dbReference>
<evidence type="ECO:0000256" key="4">
    <source>
        <dbReference type="ARBA" id="ARBA00022840"/>
    </source>
</evidence>
<evidence type="ECO:0000259" key="8">
    <source>
        <dbReference type="PROSITE" id="PS50011"/>
    </source>
</evidence>
<dbReference type="GO" id="GO:0016301">
    <property type="term" value="F:kinase activity"/>
    <property type="evidence" value="ECO:0007669"/>
    <property type="project" value="UniProtKB-KW"/>
</dbReference>
<keyword evidence="2 5" id="KW-0547">Nucleotide-binding</keyword>
<evidence type="ECO:0000256" key="3">
    <source>
        <dbReference type="ARBA" id="ARBA00022777"/>
    </source>
</evidence>
<dbReference type="InterPro" id="IPR025493">
    <property type="entry name" value="DUF4384"/>
</dbReference>
<dbReference type="InterPro" id="IPR000719">
    <property type="entry name" value="Prot_kinase_dom"/>
</dbReference>
<dbReference type="Gene3D" id="1.10.510.10">
    <property type="entry name" value="Transferase(Phosphotransferase) domain 1"/>
    <property type="match status" value="1"/>
</dbReference>
<proteinExistence type="predicted"/>
<keyword evidence="10" id="KW-1185">Reference proteome</keyword>
<evidence type="ECO:0000256" key="6">
    <source>
        <dbReference type="SAM" id="MobiDB-lite"/>
    </source>
</evidence>
<gene>
    <name evidence="9" type="ORF">ACFL6M_00585</name>
</gene>
<dbReference type="PROSITE" id="PS50011">
    <property type="entry name" value="PROTEIN_KINASE_DOM"/>
    <property type="match status" value="1"/>
</dbReference>